<dbReference type="Pfam" id="PF13873">
    <property type="entry name" value="Myb_DNA-bind_5"/>
    <property type="match status" value="1"/>
</dbReference>
<sequence>MLHPKQLEVLIDFLEKNRDIVSGRAGGPNARNILKEKWQNIADVLNSLGYGSKTADKWLKTWTDMKYNLKKKASDIKKDQSKTGGGLGSTKILTPFEERAL</sequence>
<feature type="region of interest" description="Disordered" evidence="6">
    <location>
        <begin position="74"/>
        <end position="101"/>
    </location>
</feature>
<comment type="function">
    <text evidence="5">Involved in transvection phenomena (= synapsis-dependent gene expression), where the synaptic pairing of chromosomes carrying genes with which zeste interacts influences the expression of these genes. Zeste binds to DNA and stimulates transcription from a nearby promoter.</text>
</comment>
<dbReference type="InterPro" id="IPR028002">
    <property type="entry name" value="Myb_DNA-bind_5"/>
</dbReference>
<proteinExistence type="predicted"/>
<accession>A0A9P0CL67</accession>
<evidence type="ECO:0000256" key="2">
    <source>
        <dbReference type="ARBA" id="ARBA00016807"/>
    </source>
</evidence>
<dbReference type="AlphaFoldDB" id="A0A9P0CL67"/>
<dbReference type="Proteomes" id="UP001153636">
    <property type="component" value="Chromosome 12"/>
</dbReference>
<keyword evidence="9" id="KW-1185">Reference proteome</keyword>
<organism evidence="8 9">
    <name type="scientific">Psylliodes chrysocephalus</name>
    <dbReference type="NCBI Taxonomy" id="3402493"/>
    <lineage>
        <taxon>Eukaryota</taxon>
        <taxon>Metazoa</taxon>
        <taxon>Ecdysozoa</taxon>
        <taxon>Arthropoda</taxon>
        <taxon>Hexapoda</taxon>
        <taxon>Insecta</taxon>
        <taxon>Pterygota</taxon>
        <taxon>Neoptera</taxon>
        <taxon>Endopterygota</taxon>
        <taxon>Coleoptera</taxon>
        <taxon>Polyphaga</taxon>
        <taxon>Cucujiformia</taxon>
        <taxon>Chrysomeloidea</taxon>
        <taxon>Chrysomelidae</taxon>
        <taxon>Galerucinae</taxon>
        <taxon>Alticini</taxon>
        <taxon>Psylliodes</taxon>
    </lineage>
</organism>
<reference evidence="8" key="1">
    <citation type="submission" date="2022-01" db="EMBL/GenBank/DDBJ databases">
        <authorList>
            <person name="King R."/>
        </authorList>
    </citation>
    <scope>NUCLEOTIDE SEQUENCE</scope>
</reference>
<dbReference type="PANTHER" id="PTHR23098">
    <property type="entry name" value="AGAP001331-PA-RELATED"/>
    <property type="match status" value="1"/>
</dbReference>
<dbReference type="EMBL" id="OV651824">
    <property type="protein sequence ID" value="CAH1102118.1"/>
    <property type="molecule type" value="Genomic_DNA"/>
</dbReference>
<evidence type="ECO:0000256" key="4">
    <source>
        <dbReference type="ARBA" id="ARBA00023163"/>
    </source>
</evidence>
<dbReference type="GO" id="GO:0005634">
    <property type="term" value="C:nucleus"/>
    <property type="evidence" value="ECO:0007669"/>
    <property type="project" value="TreeGrafter"/>
</dbReference>
<evidence type="ECO:0000256" key="6">
    <source>
        <dbReference type="SAM" id="MobiDB-lite"/>
    </source>
</evidence>
<feature type="domain" description="Myb/SANT-like DNA-binding" evidence="7">
    <location>
        <begin position="5"/>
        <end position="74"/>
    </location>
</feature>
<evidence type="ECO:0000313" key="9">
    <source>
        <dbReference type="Proteomes" id="UP001153636"/>
    </source>
</evidence>
<dbReference type="PANTHER" id="PTHR23098:SF16">
    <property type="entry name" value="REGULATORY PROTEIN ZESTE"/>
    <property type="match status" value="1"/>
</dbReference>
<gene>
    <name evidence="8" type="ORF">PSYICH_LOCUS3423</name>
</gene>
<name>A0A9P0CL67_9CUCU</name>
<dbReference type="OrthoDB" id="7540822at2759"/>
<evidence type="ECO:0000256" key="5">
    <source>
        <dbReference type="ARBA" id="ARBA00025466"/>
    </source>
</evidence>
<keyword evidence="4" id="KW-0804">Transcription</keyword>
<evidence type="ECO:0000313" key="8">
    <source>
        <dbReference type="EMBL" id="CAH1102118.1"/>
    </source>
</evidence>
<evidence type="ECO:0000256" key="3">
    <source>
        <dbReference type="ARBA" id="ARBA00023015"/>
    </source>
</evidence>
<evidence type="ECO:0000259" key="7">
    <source>
        <dbReference type="Pfam" id="PF13873"/>
    </source>
</evidence>
<comment type="subunit">
    <text evidence="1">Self-associates forming complexes of several hundred monomers.</text>
</comment>
<keyword evidence="3" id="KW-0805">Transcription regulation</keyword>
<evidence type="ECO:0000256" key="1">
    <source>
        <dbReference type="ARBA" id="ARBA00011764"/>
    </source>
</evidence>
<protein>
    <recommendedName>
        <fullName evidence="2">Regulatory protein zeste</fullName>
    </recommendedName>
</protein>